<evidence type="ECO:0000313" key="2">
    <source>
        <dbReference type="EMBL" id="GLT16154.1"/>
    </source>
</evidence>
<keyword evidence="3" id="KW-1185">Reference proteome</keyword>
<proteinExistence type="predicted"/>
<gene>
    <name evidence="2" type="ORF">GCM10007931_31300</name>
</gene>
<accession>A0ABQ6ESZ7</accession>
<protein>
    <recommendedName>
        <fullName evidence="4">YtxH domain-containing protein</fullName>
    </recommendedName>
</protein>
<evidence type="ECO:0000256" key="1">
    <source>
        <dbReference type="SAM" id="Coils"/>
    </source>
</evidence>
<reference evidence="3" key="1">
    <citation type="journal article" date="2019" name="Int. J. Syst. Evol. Microbiol.">
        <title>The Global Catalogue of Microorganisms (GCM) 10K type strain sequencing project: providing services to taxonomists for standard genome sequencing and annotation.</title>
        <authorList>
            <consortium name="The Broad Institute Genomics Platform"/>
            <consortium name="The Broad Institute Genome Sequencing Center for Infectious Disease"/>
            <person name="Wu L."/>
            <person name="Ma J."/>
        </authorList>
    </citation>
    <scope>NUCLEOTIDE SEQUENCE [LARGE SCALE GENOMIC DNA]</scope>
    <source>
        <strain evidence="3">NBRC 111146</strain>
    </source>
</reference>
<sequence>MISEKEKLAARLEAKKKEFEADLAKAKADSLEDFSQKSKELEEKIKKTKAHLKDVTHNFTEDVAKRVNDWLK</sequence>
<dbReference type="RefSeq" id="WP_089122518.1">
    <property type="nucleotide sequence ID" value="NZ_BSPV01000020.1"/>
</dbReference>
<keyword evidence="1" id="KW-0175">Coiled coil</keyword>
<feature type="coiled-coil region" evidence="1">
    <location>
        <begin position="2"/>
        <end position="58"/>
    </location>
</feature>
<dbReference type="Proteomes" id="UP001157156">
    <property type="component" value="Unassembled WGS sequence"/>
</dbReference>
<evidence type="ECO:0008006" key="4">
    <source>
        <dbReference type="Google" id="ProtNLM"/>
    </source>
</evidence>
<dbReference type="EMBL" id="BSPV01000020">
    <property type="protein sequence ID" value="GLT16154.1"/>
    <property type="molecule type" value="Genomic_DNA"/>
</dbReference>
<comment type="caution">
    <text evidence="2">The sequence shown here is derived from an EMBL/GenBank/DDBJ whole genome shotgun (WGS) entry which is preliminary data.</text>
</comment>
<evidence type="ECO:0000313" key="3">
    <source>
        <dbReference type="Proteomes" id="UP001157156"/>
    </source>
</evidence>
<organism evidence="2 3">
    <name type="scientific">Vibrio algivorus</name>
    <dbReference type="NCBI Taxonomy" id="1667024"/>
    <lineage>
        <taxon>Bacteria</taxon>
        <taxon>Pseudomonadati</taxon>
        <taxon>Pseudomonadota</taxon>
        <taxon>Gammaproteobacteria</taxon>
        <taxon>Vibrionales</taxon>
        <taxon>Vibrionaceae</taxon>
        <taxon>Vibrio</taxon>
    </lineage>
</organism>
<name>A0ABQ6ESZ7_9VIBR</name>